<sequence length="249" mass="27780">MSVGNFLIGASATAALVFNLPLGIATGPVAPDTAAYDYPPKSTLSYFDVKENLARCFYLDENIAGHFRQLDIFVRETRVQTEEIGCPETETHPAFRAAYSEGHLLVNYRIKNSSTEGPWHVFDEPPPDETGLDPLRDLNQSSFVVIKDRLFAAVKRLGLPHNLEMTNIYEDGMGSPLEHAPKARKTIVNYLLKVCDSVISAIQEQYGSYRQLCARNYHDAQGAIDAARDAGWSFEPDHHDILVKPRVKT</sequence>
<dbReference type="AlphaFoldDB" id="A0A7J6NKV2"/>
<comment type="caution">
    <text evidence="2">The sequence shown here is derived from an EMBL/GenBank/DDBJ whole genome shotgun (WGS) entry which is preliminary data.</text>
</comment>
<dbReference type="Proteomes" id="UP000541610">
    <property type="component" value="Unassembled WGS sequence"/>
</dbReference>
<evidence type="ECO:0000313" key="3">
    <source>
        <dbReference type="Proteomes" id="UP000541610"/>
    </source>
</evidence>
<reference evidence="2 3" key="1">
    <citation type="submission" date="2020-04" db="EMBL/GenBank/DDBJ databases">
        <title>Perkinsus olseni comparative genomics.</title>
        <authorList>
            <person name="Bogema D.R."/>
        </authorList>
    </citation>
    <scope>NUCLEOTIDE SEQUENCE [LARGE SCALE GENOMIC DNA]</scope>
    <source>
        <strain evidence="2">00978-12</strain>
    </source>
</reference>
<evidence type="ECO:0000313" key="2">
    <source>
        <dbReference type="EMBL" id="KAF4684140.1"/>
    </source>
</evidence>
<evidence type="ECO:0000256" key="1">
    <source>
        <dbReference type="SAM" id="SignalP"/>
    </source>
</evidence>
<feature type="signal peptide" evidence="1">
    <location>
        <begin position="1"/>
        <end position="25"/>
    </location>
</feature>
<dbReference type="EMBL" id="JABANP010000327">
    <property type="protein sequence ID" value="KAF4684140.1"/>
    <property type="molecule type" value="Genomic_DNA"/>
</dbReference>
<name>A0A7J6NKV2_PEROL</name>
<organism evidence="2 3">
    <name type="scientific">Perkinsus olseni</name>
    <name type="common">Perkinsus atlanticus</name>
    <dbReference type="NCBI Taxonomy" id="32597"/>
    <lineage>
        <taxon>Eukaryota</taxon>
        <taxon>Sar</taxon>
        <taxon>Alveolata</taxon>
        <taxon>Perkinsozoa</taxon>
        <taxon>Perkinsea</taxon>
        <taxon>Perkinsida</taxon>
        <taxon>Perkinsidae</taxon>
        <taxon>Perkinsus</taxon>
    </lineage>
</organism>
<accession>A0A7J6NKV2</accession>
<feature type="chain" id="PRO_5029657874" evidence="1">
    <location>
        <begin position="26"/>
        <end position="249"/>
    </location>
</feature>
<keyword evidence="1" id="KW-0732">Signal</keyword>
<proteinExistence type="predicted"/>
<protein>
    <submittedName>
        <fullName evidence="2">Uncharacterized protein</fullName>
    </submittedName>
</protein>
<gene>
    <name evidence="2" type="ORF">FOZ60_008195</name>
</gene>